<dbReference type="EMBL" id="CP016893">
    <property type="protein sequence ID" value="AST56801.1"/>
    <property type="molecule type" value="Genomic_DNA"/>
</dbReference>
<evidence type="ECO:0000259" key="7">
    <source>
        <dbReference type="PROSITE" id="PS51918"/>
    </source>
</evidence>
<feature type="domain" description="Radical SAM core" evidence="7">
    <location>
        <begin position="80"/>
        <end position="317"/>
    </location>
</feature>
<reference evidence="8 9" key="1">
    <citation type="submission" date="2016-08" db="EMBL/GenBank/DDBJ databases">
        <title>A novel genetic cassette of butanologenic Thermoanaerobacterium thermosaccharolyticum that directly convert cellulose to butanol.</title>
        <authorList>
            <person name="Li T."/>
            <person name="He J."/>
        </authorList>
    </citation>
    <scope>NUCLEOTIDE SEQUENCE [LARGE SCALE GENOMIC DNA]</scope>
    <source>
        <strain evidence="8 9">TG57</strain>
    </source>
</reference>
<dbReference type="NCBIfam" id="TIGR04085">
    <property type="entry name" value="rSAM_more_4Fe4S"/>
    <property type="match status" value="1"/>
</dbReference>
<dbReference type="SFLD" id="SFLDS00029">
    <property type="entry name" value="Radical_SAM"/>
    <property type="match status" value="1"/>
</dbReference>
<keyword evidence="3" id="KW-0949">S-adenosyl-L-methionine</keyword>
<comment type="cofactor">
    <cofactor evidence="1">
        <name>[4Fe-4S] cluster</name>
        <dbReference type="ChEBI" id="CHEBI:49883"/>
    </cofactor>
</comment>
<evidence type="ECO:0000256" key="3">
    <source>
        <dbReference type="ARBA" id="ARBA00022691"/>
    </source>
</evidence>
<dbReference type="Proteomes" id="UP000214975">
    <property type="component" value="Chromosome"/>
</dbReference>
<dbReference type="SFLD" id="SFLDG01067">
    <property type="entry name" value="SPASM/twitch_domain_containing"/>
    <property type="match status" value="1"/>
</dbReference>
<evidence type="ECO:0000256" key="2">
    <source>
        <dbReference type="ARBA" id="ARBA00022485"/>
    </source>
</evidence>
<dbReference type="GO" id="GO:0051539">
    <property type="term" value="F:4 iron, 4 sulfur cluster binding"/>
    <property type="evidence" value="ECO:0007669"/>
    <property type="project" value="UniProtKB-KW"/>
</dbReference>
<dbReference type="GO" id="GO:0046872">
    <property type="term" value="F:metal ion binding"/>
    <property type="evidence" value="ECO:0007669"/>
    <property type="project" value="UniProtKB-KW"/>
</dbReference>
<dbReference type="InterPro" id="IPR013785">
    <property type="entry name" value="Aldolase_TIM"/>
</dbReference>
<dbReference type="RefSeq" id="WP_094396862.1">
    <property type="nucleotide sequence ID" value="NZ_CP016893.1"/>
</dbReference>
<keyword evidence="5" id="KW-0408">Iron</keyword>
<keyword evidence="4" id="KW-0479">Metal-binding</keyword>
<dbReference type="SFLD" id="SFLDG01384">
    <property type="entry name" value="thioether_bond_formation_requi"/>
    <property type="match status" value="1"/>
</dbReference>
<dbReference type="Gene3D" id="3.20.20.70">
    <property type="entry name" value="Aldolase class I"/>
    <property type="match status" value="1"/>
</dbReference>
<dbReference type="PROSITE" id="PS51918">
    <property type="entry name" value="RADICAL_SAM"/>
    <property type="match status" value="1"/>
</dbReference>
<evidence type="ECO:0000256" key="6">
    <source>
        <dbReference type="ARBA" id="ARBA00023014"/>
    </source>
</evidence>
<organism evidence="8 9">
    <name type="scientific">Thermoanaerobacterium thermosaccharolyticum</name>
    <name type="common">Clostridium thermosaccharolyticum</name>
    <dbReference type="NCBI Taxonomy" id="1517"/>
    <lineage>
        <taxon>Bacteria</taxon>
        <taxon>Bacillati</taxon>
        <taxon>Bacillota</taxon>
        <taxon>Clostridia</taxon>
        <taxon>Thermoanaerobacterales</taxon>
        <taxon>Thermoanaerobacteraceae</taxon>
        <taxon>Thermoanaerobacterium</taxon>
    </lineage>
</organism>
<sequence length="430" mass="49980">MKPSRFTIELDIDGGKYLYNSLSNAYAKIDEDYYETYLKIKNNDTDYDEKMSVDLYNGGFVINDNEDEIGYMNFFEKVTRYGSSSLGLTIAPTLQCNFRCKYCYEIHENSFMSDDVHKLLIEFVTKNISRYKNISVSWYGGEPLLAYHTIINLSKELIKIAEENNVIYESGIISNGYLLTKSVAQILKDECKISSVQITLDGIREIHDINRPLGNGQGTFDVIFQNLRNIIEILNVSIRINISKDNYQQLFQLLDILNDEGILDKIHIYIAPVSSVENTESKKIQYMCLNKSDFADIEIEFIKYLIEKKVNINHFYPLYKPVVCSSISSNSFVIDPEGYLYKCWNVVCNKSFSIGNLKDGIKFKQKEFLEWANWELPDRCLKCEIMPICQSSCPYNTFYNNECSTIKYNIINLLKLFKDYHQFKDISGRR</sequence>
<dbReference type="SUPFAM" id="SSF102114">
    <property type="entry name" value="Radical SAM enzymes"/>
    <property type="match status" value="1"/>
</dbReference>
<accession>A0A223HWF7</accession>
<keyword evidence="2" id="KW-0004">4Fe-4S</keyword>
<evidence type="ECO:0000256" key="4">
    <source>
        <dbReference type="ARBA" id="ARBA00022723"/>
    </source>
</evidence>
<protein>
    <submittedName>
        <fullName evidence="8">Radical SAM protein</fullName>
    </submittedName>
</protein>
<dbReference type="UniPathway" id="UPA00782"/>
<dbReference type="PANTHER" id="PTHR43787">
    <property type="entry name" value="FEMO COFACTOR BIOSYNTHESIS PROTEIN NIFB-RELATED"/>
    <property type="match status" value="1"/>
</dbReference>
<evidence type="ECO:0000256" key="5">
    <source>
        <dbReference type="ARBA" id="ARBA00023004"/>
    </source>
</evidence>
<dbReference type="InterPro" id="IPR023867">
    <property type="entry name" value="Sulphatase_maturase_rSAM"/>
</dbReference>
<dbReference type="InterPro" id="IPR007197">
    <property type="entry name" value="rSAM"/>
</dbReference>
<keyword evidence="6" id="KW-0411">Iron-sulfur</keyword>
<dbReference type="InterPro" id="IPR023885">
    <property type="entry name" value="4Fe4S-binding_SPASM_dom"/>
</dbReference>
<dbReference type="CDD" id="cd01335">
    <property type="entry name" value="Radical_SAM"/>
    <property type="match status" value="1"/>
</dbReference>
<evidence type="ECO:0000313" key="8">
    <source>
        <dbReference type="EMBL" id="AST56801.1"/>
    </source>
</evidence>
<dbReference type="Pfam" id="PF04055">
    <property type="entry name" value="Radical_SAM"/>
    <property type="match status" value="1"/>
</dbReference>
<dbReference type="GO" id="GO:0016491">
    <property type="term" value="F:oxidoreductase activity"/>
    <property type="evidence" value="ECO:0007669"/>
    <property type="project" value="InterPro"/>
</dbReference>
<name>A0A223HWF7_THETR</name>
<dbReference type="PANTHER" id="PTHR43787:SF3">
    <property type="entry name" value="ARYLSULFATASE REGULATORY PROTEIN"/>
    <property type="match status" value="1"/>
</dbReference>
<proteinExistence type="predicted"/>
<evidence type="ECO:0000313" key="9">
    <source>
        <dbReference type="Proteomes" id="UP000214975"/>
    </source>
</evidence>
<dbReference type="SFLD" id="SFLDG01386">
    <property type="entry name" value="main_SPASM_domain-containing"/>
    <property type="match status" value="1"/>
</dbReference>
<dbReference type="InterPro" id="IPR058240">
    <property type="entry name" value="rSAM_sf"/>
</dbReference>
<dbReference type="AlphaFoldDB" id="A0A223HWF7"/>
<evidence type="ECO:0000256" key="1">
    <source>
        <dbReference type="ARBA" id="ARBA00001966"/>
    </source>
</evidence>
<gene>
    <name evidence="8" type="ORF">Thert_00632</name>
</gene>